<reference evidence="1" key="1">
    <citation type="journal article" date="2014" name="Int. J. Syst. Evol. Microbiol.">
        <title>Complete genome sequence of Corynebacterium casei LMG S-19264T (=DSM 44701T), isolated from a smear-ripened cheese.</title>
        <authorList>
            <consortium name="US DOE Joint Genome Institute (JGI-PGF)"/>
            <person name="Walter F."/>
            <person name="Albersmeier A."/>
            <person name="Kalinowski J."/>
            <person name="Ruckert C."/>
        </authorList>
    </citation>
    <scope>NUCLEOTIDE SEQUENCE</scope>
    <source>
        <strain evidence="1">KCTC 32501</strain>
    </source>
</reference>
<dbReference type="Gene3D" id="3.30.1810.10">
    <property type="entry name" value="YdfO-like"/>
    <property type="match status" value="1"/>
</dbReference>
<comment type="caution">
    <text evidence="1">The sequence shown here is derived from an EMBL/GenBank/DDBJ whole genome shotgun (WGS) entry which is preliminary data.</text>
</comment>
<dbReference type="AlphaFoldDB" id="A0A8J3CKY3"/>
<organism evidence="1 2">
    <name type="scientific">Formosimonas limnophila</name>
    <dbReference type="NCBI Taxonomy" id="1384487"/>
    <lineage>
        <taxon>Bacteria</taxon>
        <taxon>Pseudomonadati</taxon>
        <taxon>Pseudomonadota</taxon>
        <taxon>Betaproteobacteria</taxon>
        <taxon>Burkholderiales</taxon>
        <taxon>Burkholderiaceae</taxon>
        <taxon>Formosimonas</taxon>
    </lineage>
</organism>
<protein>
    <recommendedName>
        <fullName evidence="3">Phage envelope protein</fullName>
    </recommendedName>
</protein>
<evidence type="ECO:0008006" key="3">
    <source>
        <dbReference type="Google" id="ProtNLM"/>
    </source>
</evidence>
<name>A0A8J3CKY3_9BURK</name>
<dbReference type="SUPFAM" id="SSF160419">
    <property type="entry name" value="YdfO-like"/>
    <property type="match status" value="1"/>
</dbReference>
<evidence type="ECO:0000313" key="2">
    <source>
        <dbReference type="Proteomes" id="UP000614287"/>
    </source>
</evidence>
<dbReference type="InterPro" id="IPR009833">
    <property type="entry name" value="DUF1398"/>
</dbReference>
<dbReference type="EMBL" id="BMZG01000004">
    <property type="protein sequence ID" value="GHA71196.1"/>
    <property type="molecule type" value="Genomic_DNA"/>
</dbReference>
<dbReference type="InterPro" id="IPR036696">
    <property type="entry name" value="YdfO-like_sf"/>
</dbReference>
<keyword evidence="2" id="KW-1185">Reference proteome</keyword>
<evidence type="ECO:0000313" key="1">
    <source>
        <dbReference type="EMBL" id="GHA71196.1"/>
    </source>
</evidence>
<dbReference type="Proteomes" id="UP000614287">
    <property type="component" value="Unassembled WGS sequence"/>
</dbReference>
<sequence>MLTLELIAETHAKVKSGADFPRYVQELKSLGMAHYDFYVADGHTEYFLQDGSRLDAPAKYEGKVIATVSDANALRETIKIHQQGQTDFPTFCQQAAQAGVQYWRTDMMGLKCVYVDLAGNEMVNEPIPDASAY</sequence>
<dbReference type="Pfam" id="PF07166">
    <property type="entry name" value="DUF1398"/>
    <property type="match status" value="1"/>
</dbReference>
<gene>
    <name evidence="1" type="ORF">GCM10009007_10110</name>
</gene>
<accession>A0A8J3CKY3</accession>
<reference evidence="1" key="2">
    <citation type="submission" date="2020-09" db="EMBL/GenBank/DDBJ databases">
        <authorList>
            <person name="Sun Q."/>
            <person name="Kim S."/>
        </authorList>
    </citation>
    <scope>NUCLEOTIDE SEQUENCE</scope>
    <source>
        <strain evidence="1">KCTC 32501</strain>
    </source>
</reference>
<proteinExistence type="predicted"/>